<keyword evidence="3" id="KW-1185">Reference proteome</keyword>
<evidence type="ECO:0000256" key="1">
    <source>
        <dbReference type="SAM" id="Phobius"/>
    </source>
</evidence>
<comment type="caution">
    <text evidence="2">The sequence shown here is derived from an EMBL/GenBank/DDBJ whole genome shotgun (WGS) entry which is preliminary data.</text>
</comment>
<dbReference type="EMBL" id="JBHFFA010000003">
    <property type="protein sequence ID" value="KAL2634777.1"/>
    <property type="molecule type" value="Genomic_DNA"/>
</dbReference>
<dbReference type="AlphaFoldDB" id="A0ABD1YZJ6"/>
<feature type="transmembrane region" description="Helical" evidence="1">
    <location>
        <begin position="63"/>
        <end position="88"/>
    </location>
</feature>
<protein>
    <submittedName>
        <fullName evidence="2">Uncharacterized protein</fullName>
    </submittedName>
</protein>
<feature type="transmembrane region" description="Helical" evidence="1">
    <location>
        <begin position="24"/>
        <end position="43"/>
    </location>
</feature>
<evidence type="ECO:0000313" key="3">
    <source>
        <dbReference type="Proteomes" id="UP001605036"/>
    </source>
</evidence>
<gene>
    <name evidence="2" type="ORF">R1flu_006256</name>
</gene>
<name>A0ABD1YZJ6_9MARC</name>
<keyword evidence="1" id="KW-0812">Transmembrane</keyword>
<reference evidence="2 3" key="1">
    <citation type="submission" date="2024-09" db="EMBL/GenBank/DDBJ databases">
        <title>Chromosome-scale assembly of Riccia fluitans.</title>
        <authorList>
            <person name="Paukszto L."/>
            <person name="Sawicki J."/>
            <person name="Karawczyk K."/>
            <person name="Piernik-Szablinska J."/>
            <person name="Szczecinska M."/>
            <person name="Mazdziarz M."/>
        </authorList>
    </citation>
    <scope>NUCLEOTIDE SEQUENCE [LARGE SCALE GENOMIC DNA]</scope>
    <source>
        <strain evidence="2">Rf_01</strain>
        <tissue evidence="2">Aerial parts of the thallus</tissue>
    </source>
</reference>
<proteinExistence type="predicted"/>
<keyword evidence="1" id="KW-0472">Membrane</keyword>
<sequence>MLDTNCPEFPVTQEQRLFQAGSSALSAILQLVICVFSGCESLAPPVLSGLLQNWVAGDRPWDYALRFIICCVVGAPEYILIPGFVLLFNTYWYALVTRNHQRVSGSHSSLSNN</sequence>
<dbReference type="Proteomes" id="UP001605036">
    <property type="component" value="Unassembled WGS sequence"/>
</dbReference>
<keyword evidence="1" id="KW-1133">Transmembrane helix</keyword>
<organism evidence="2 3">
    <name type="scientific">Riccia fluitans</name>
    <dbReference type="NCBI Taxonomy" id="41844"/>
    <lineage>
        <taxon>Eukaryota</taxon>
        <taxon>Viridiplantae</taxon>
        <taxon>Streptophyta</taxon>
        <taxon>Embryophyta</taxon>
        <taxon>Marchantiophyta</taxon>
        <taxon>Marchantiopsida</taxon>
        <taxon>Marchantiidae</taxon>
        <taxon>Marchantiales</taxon>
        <taxon>Ricciaceae</taxon>
        <taxon>Riccia</taxon>
    </lineage>
</organism>
<evidence type="ECO:0000313" key="2">
    <source>
        <dbReference type="EMBL" id="KAL2634777.1"/>
    </source>
</evidence>
<accession>A0ABD1YZJ6</accession>